<keyword evidence="1" id="KW-0812">Transmembrane</keyword>
<organism evidence="2 3">
    <name type="scientific">Ureibacillus galli</name>
    <dbReference type="NCBI Taxonomy" id="2762222"/>
    <lineage>
        <taxon>Bacteria</taxon>
        <taxon>Bacillati</taxon>
        <taxon>Bacillota</taxon>
        <taxon>Bacilli</taxon>
        <taxon>Bacillales</taxon>
        <taxon>Caryophanaceae</taxon>
        <taxon>Ureibacillus</taxon>
    </lineage>
</organism>
<dbReference type="EMBL" id="JACSQA010000040">
    <property type="protein sequence ID" value="MBD8028436.1"/>
    <property type="molecule type" value="Genomic_DNA"/>
</dbReference>
<accession>A0ABR8XGT4</accession>
<proteinExistence type="predicted"/>
<reference evidence="2 3" key="1">
    <citation type="submission" date="2020-08" db="EMBL/GenBank/DDBJ databases">
        <title>A Genomic Blueprint of the Chicken Gut Microbiome.</title>
        <authorList>
            <person name="Gilroy R."/>
            <person name="Ravi A."/>
            <person name="Getino M."/>
            <person name="Pursley I."/>
            <person name="Horton D.L."/>
            <person name="Alikhan N.-F."/>
            <person name="Baker D."/>
            <person name="Gharbi K."/>
            <person name="Hall N."/>
            <person name="Watson M."/>
            <person name="Adriaenssens E.M."/>
            <person name="Foster-Nyarko E."/>
            <person name="Jarju S."/>
            <person name="Secka A."/>
            <person name="Antonio M."/>
            <person name="Oren A."/>
            <person name="Chaudhuri R."/>
            <person name="La Ragione R.M."/>
            <person name="Hildebrand F."/>
            <person name="Pallen M.J."/>
        </authorList>
    </citation>
    <scope>NUCLEOTIDE SEQUENCE [LARGE SCALE GENOMIC DNA]</scope>
    <source>
        <strain evidence="2 3">Re31</strain>
    </source>
</reference>
<keyword evidence="1" id="KW-1133">Transmembrane helix</keyword>
<keyword evidence="3" id="KW-1185">Reference proteome</keyword>
<name>A0ABR8XGT4_9BACL</name>
<evidence type="ECO:0000313" key="2">
    <source>
        <dbReference type="EMBL" id="MBD8028436.1"/>
    </source>
</evidence>
<evidence type="ECO:0000256" key="1">
    <source>
        <dbReference type="SAM" id="Phobius"/>
    </source>
</evidence>
<feature type="transmembrane region" description="Helical" evidence="1">
    <location>
        <begin position="57"/>
        <end position="76"/>
    </location>
</feature>
<comment type="caution">
    <text evidence="2">The sequence shown here is derived from an EMBL/GenBank/DDBJ whole genome shotgun (WGS) entry which is preliminary data.</text>
</comment>
<keyword evidence="1" id="KW-0472">Membrane</keyword>
<dbReference type="Proteomes" id="UP000640930">
    <property type="component" value="Unassembled WGS sequence"/>
</dbReference>
<evidence type="ECO:0000313" key="3">
    <source>
        <dbReference type="Proteomes" id="UP000640930"/>
    </source>
</evidence>
<sequence>MIFFFLIISLIISNVLLINKRKKGGITLIKSALPSICFILIAILNIVAIWFDWLGLISWMITVILLIVGAYFMKYLTINLK</sequence>
<feature type="transmembrane region" description="Helical" evidence="1">
    <location>
        <begin position="28"/>
        <end position="51"/>
    </location>
</feature>
<gene>
    <name evidence="2" type="ORF">H9636_17500</name>
</gene>
<protein>
    <submittedName>
        <fullName evidence="2">Uncharacterized protein</fullName>
    </submittedName>
</protein>